<dbReference type="EMBL" id="CP009397">
    <property type="protein sequence ID" value="AIN99857.1"/>
    <property type="molecule type" value="Genomic_DNA"/>
</dbReference>
<dbReference type="OrthoDB" id="27073at2759"/>
<organism evidence="5 6">
    <name type="scientific">Leishmania panamensis</name>
    <dbReference type="NCBI Taxonomy" id="5679"/>
    <lineage>
        <taxon>Eukaryota</taxon>
        <taxon>Discoba</taxon>
        <taxon>Euglenozoa</taxon>
        <taxon>Kinetoplastea</taxon>
        <taxon>Metakinetoplastina</taxon>
        <taxon>Trypanosomatida</taxon>
        <taxon>Trypanosomatidae</taxon>
        <taxon>Leishmaniinae</taxon>
        <taxon>Leishmania</taxon>
        <taxon>Leishmania guyanensis species complex</taxon>
    </lineage>
</organism>
<name>A0A088RUM4_LEIPA</name>
<dbReference type="Gene3D" id="1.20.1310.10">
    <property type="entry name" value="Cullin Repeats"/>
    <property type="match status" value="3"/>
</dbReference>
<evidence type="ECO:0000256" key="1">
    <source>
        <dbReference type="ARBA" id="ARBA00006019"/>
    </source>
</evidence>
<evidence type="ECO:0000256" key="3">
    <source>
        <dbReference type="RuleBase" id="RU003829"/>
    </source>
</evidence>
<dbReference type="Proteomes" id="UP000063063">
    <property type="component" value="Chromosome 28"/>
</dbReference>
<dbReference type="KEGG" id="lpan:LPMP_282240"/>
<evidence type="ECO:0000256" key="2">
    <source>
        <dbReference type="PROSITE-ProRule" id="PRU00330"/>
    </source>
</evidence>
<gene>
    <name evidence="5" type="ORF">LPMP_282240</name>
</gene>
<dbReference type="GeneID" id="22576669"/>
<dbReference type="InterPro" id="IPR036317">
    <property type="entry name" value="Cullin_homology_sf"/>
</dbReference>
<proteinExistence type="inferred from homology"/>
<dbReference type="VEuPathDB" id="TriTrypDB:LPAL13_280028700"/>
<dbReference type="GO" id="GO:0031625">
    <property type="term" value="F:ubiquitin protein ligase binding"/>
    <property type="evidence" value="ECO:0007669"/>
    <property type="project" value="InterPro"/>
</dbReference>
<dbReference type="SUPFAM" id="SSF74788">
    <property type="entry name" value="Cullin repeat-like"/>
    <property type="match status" value="1"/>
</dbReference>
<dbReference type="SMART" id="SM00884">
    <property type="entry name" value="Cullin_Nedd8"/>
    <property type="match status" value="1"/>
</dbReference>
<dbReference type="Pfam" id="PF10557">
    <property type="entry name" value="Cullin_Nedd8"/>
    <property type="match status" value="1"/>
</dbReference>
<dbReference type="Gene3D" id="3.30.230.130">
    <property type="entry name" value="Cullin, Chain C, Domain 2"/>
    <property type="match status" value="1"/>
</dbReference>
<dbReference type="eggNOG" id="KOG2285">
    <property type="taxonomic scope" value="Eukaryota"/>
</dbReference>
<dbReference type="PROSITE" id="PS50069">
    <property type="entry name" value="CULLIN_2"/>
    <property type="match status" value="1"/>
</dbReference>
<dbReference type="InterPro" id="IPR016159">
    <property type="entry name" value="Cullin_repeat-like_dom_sf"/>
</dbReference>
<dbReference type="GO" id="GO:0006511">
    <property type="term" value="P:ubiquitin-dependent protein catabolic process"/>
    <property type="evidence" value="ECO:0007669"/>
    <property type="project" value="InterPro"/>
</dbReference>
<dbReference type="AlphaFoldDB" id="A0A088RUM4"/>
<evidence type="ECO:0000313" key="5">
    <source>
        <dbReference type="EMBL" id="AIN99857.1"/>
    </source>
</evidence>
<dbReference type="SUPFAM" id="SSF75632">
    <property type="entry name" value="Cullin homology domain"/>
    <property type="match status" value="1"/>
</dbReference>
<dbReference type="PANTHER" id="PTHR11932">
    <property type="entry name" value="CULLIN"/>
    <property type="match status" value="1"/>
</dbReference>
<keyword evidence="6" id="KW-1185">Reference proteome</keyword>
<dbReference type="VEuPathDB" id="TriTrypDB:LPMP_282240"/>
<comment type="similarity">
    <text evidence="1 2 3">Belongs to the cullin family.</text>
</comment>
<dbReference type="SUPFAM" id="SSF46785">
    <property type="entry name" value="Winged helix' DNA-binding domain"/>
    <property type="match status" value="1"/>
</dbReference>
<evidence type="ECO:0000259" key="4">
    <source>
        <dbReference type="PROSITE" id="PS50069"/>
    </source>
</evidence>
<dbReference type="InterPro" id="IPR019559">
    <property type="entry name" value="Cullin_neddylation_domain"/>
</dbReference>
<evidence type="ECO:0000313" key="6">
    <source>
        <dbReference type="Proteomes" id="UP000063063"/>
    </source>
</evidence>
<dbReference type="InterPro" id="IPR036390">
    <property type="entry name" value="WH_DNA-bd_sf"/>
</dbReference>
<reference evidence="5 6" key="1">
    <citation type="journal article" date="2015" name="Sci. Rep.">
        <title>The genome of Leishmania panamensis: insights into genomics of the L. (Viannia) subgenus.</title>
        <authorList>
            <person name="Llanes A."/>
            <person name="Restrepo C.M."/>
            <person name="Vecchio G.D."/>
            <person name="Anguizola F.J."/>
            <person name="Lleonart R."/>
        </authorList>
    </citation>
    <scope>NUCLEOTIDE SEQUENCE [LARGE SCALE GENOMIC DNA]</scope>
    <source>
        <strain evidence="5 6">MHOM/PA/94/PSC-1</strain>
    </source>
</reference>
<dbReference type="Pfam" id="PF00888">
    <property type="entry name" value="Cullin"/>
    <property type="match status" value="1"/>
</dbReference>
<feature type="domain" description="Cullin family profile" evidence="4">
    <location>
        <begin position="409"/>
        <end position="645"/>
    </location>
</feature>
<accession>A0A088RUM4</accession>
<protein>
    <submittedName>
        <fullName evidence="5">Cullin-like protein, putative</fullName>
    </submittedName>
</protein>
<sequence length="768" mass="87428">MSMDEPESRIQSSFPPLWKEVAGICNTAFQKFKKRPSHNLCKDYNKLISQICEAHGLVYNLTAYQCSNYPALVRGSNSTPVVGETVESTQVLVVYYLLRELLKKQVNNVKATIQKDSILSYLDAYEKYTAGGNVVKSIFTYLHWTWQKRGLPAEHIIQPTEIVVGHLWMDVILTTELKEAFRAKVNEIVCRVRSGGRTSVGEMESVKRFSLNLGCSTDVRLTLYSSVVEETYLKSLTSYYCAKRLVFKALGVVEYINQCVKAVKKEDVLARCFLIRSSYEQVSESVLRILIHDEKNYLSPFCKECIDPSDGSDPLSRKKSLSALYDLLGGGAEESWMEDLLRETVSEYADRELKKTHDSCEASSILRILKKAQQTFEATISGIFGHQPRLIRAIYDGIQANLAALERPTATEDNAVKIAKRLAKYAAEESKSMPVEELRLKSNWIAVIYRLCSRQDVFHQSYTRFLQERLLKNIFGTGKQSEIAVREESILSSLLIKDRNFAFIFNCMRMLNDTYRNDLKQAKRVQQFLVKPYILTAFPWGESRRSPDADRTSVPLELQTVISHDIDAYATLQNGRRLLFSPEHSGARVKMSIPNKSVSLSVLVSFLQMRYLLVMNKMSVWSADVLCSRTCTSLEECKRALIPFVQTGLLQEAVQHVFDLNPNIFALQNGEEKTYDLRYIELGSQQSNPEKNSFFLRGEKSHVLSIEGAVMRVLKELGPLSLDDTIGKVSASLGKLSVQRRDIKKVLEKLVEREYVERSEDNYLSFIP</sequence>
<dbReference type="InterPro" id="IPR045093">
    <property type="entry name" value="Cullin"/>
</dbReference>
<dbReference type="RefSeq" id="XP_010700564.1">
    <property type="nucleotide sequence ID" value="XM_010702262.1"/>
</dbReference>
<dbReference type="InterPro" id="IPR016158">
    <property type="entry name" value="Cullin_homology"/>
</dbReference>
<dbReference type="InterPro" id="IPR036388">
    <property type="entry name" value="WH-like_DNA-bd_sf"/>
</dbReference>
<dbReference type="InterPro" id="IPR001373">
    <property type="entry name" value="Cullin_N"/>
</dbReference>
<dbReference type="Gene3D" id="1.10.10.10">
    <property type="entry name" value="Winged helix-like DNA-binding domain superfamily/Winged helix DNA-binding domain"/>
    <property type="match status" value="1"/>
</dbReference>